<gene>
    <name evidence="1" type="ORF">SAMN02744040_02067</name>
</gene>
<organism evidence="1 2">
    <name type="scientific">Tepidibacter thalassicus DSM 15285</name>
    <dbReference type="NCBI Taxonomy" id="1123350"/>
    <lineage>
        <taxon>Bacteria</taxon>
        <taxon>Bacillati</taxon>
        <taxon>Bacillota</taxon>
        <taxon>Clostridia</taxon>
        <taxon>Peptostreptococcales</taxon>
        <taxon>Peptostreptococcaceae</taxon>
        <taxon>Tepidibacter</taxon>
    </lineage>
</organism>
<evidence type="ECO:0000313" key="2">
    <source>
        <dbReference type="Proteomes" id="UP000242520"/>
    </source>
</evidence>
<reference evidence="2" key="1">
    <citation type="submission" date="2016-11" db="EMBL/GenBank/DDBJ databases">
        <authorList>
            <person name="Varghese N."/>
            <person name="Submissions S."/>
        </authorList>
    </citation>
    <scope>NUCLEOTIDE SEQUENCE [LARGE SCALE GENOMIC DNA]</scope>
    <source>
        <strain evidence="2">DSM 15285</strain>
    </source>
</reference>
<sequence length="72" mass="8639">MNELIQNFNSLSEKEKIEFIKKIIPSVEKLIKENKDELIKEFYPIIDNLLEQYGITMDQIMLMLQMFNSQNQ</sequence>
<dbReference type="RefSeq" id="WP_072726133.1">
    <property type="nucleotide sequence ID" value="NZ_FQXH01000029.1"/>
</dbReference>
<keyword evidence="2" id="KW-1185">Reference proteome</keyword>
<dbReference type="EMBL" id="FQXH01000029">
    <property type="protein sequence ID" value="SHH47024.1"/>
    <property type="molecule type" value="Genomic_DNA"/>
</dbReference>
<dbReference type="AlphaFoldDB" id="A0A1M5T8I6"/>
<dbReference type="OrthoDB" id="1755302at2"/>
<name>A0A1M5T8I6_9FIRM</name>
<evidence type="ECO:0000313" key="1">
    <source>
        <dbReference type="EMBL" id="SHH47024.1"/>
    </source>
</evidence>
<accession>A0A1M5T8I6</accession>
<protein>
    <submittedName>
        <fullName evidence="1">Uncharacterized protein</fullName>
    </submittedName>
</protein>
<proteinExistence type="predicted"/>
<dbReference type="Proteomes" id="UP000242520">
    <property type="component" value="Unassembled WGS sequence"/>
</dbReference>